<dbReference type="Gene3D" id="3.90.550.10">
    <property type="entry name" value="Spore Coat Polysaccharide Biosynthesis Protein SpsA, Chain A"/>
    <property type="match status" value="1"/>
</dbReference>
<evidence type="ECO:0000256" key="3">
    <source>
        <dbReference type="ARBA" id="ARBA00022679"/>
    </source>
</evidence>
<dbReference type="GO" id="GO:0016757">
    <property type="term" value="F:glycosyltransferase activity"/>
    <property type="evidence" value="ECO:0007669"/>
    <property type="project" value="UniProtKB-KW"/>
</dbReference>
<feature type="transmembrane region" description="Helical" evidence="4">
    <location>
        <begin position="6"/>
        <end position="33"/>
    </location>
</feature>
<dbReference type="PANTHER" id="PTHR43630:SF1">
    <property type="entry name" value="POLY-BETA-1,6-N-ACETYL-D-GLUCOSAMINE SYNTHASE"/>
    <property type="match status" value="1"/>
</dbReference>
<dbReference type="EC" id="2.4.-.-" evidence="5"/>
<dbReference type="EMBL" id="JBHUDG010000018">
    <property type="protein sequence ID" value="MFD1630599.1"/>
    <property type="molecule type" value="Genomic_DNA"/>
</dbReference>
<dbReference type="Pfam" id="PF13641">
    <property type="entry name" value="Glyco_tranf_2_3"/>
    <property type="match status" value="1"/>
</dbReference>
<evidence type="ECO:0000313" key="5">
    <source>
        <dbReference type="EMBL" id="MFD1630599.1"/>
    </source>
</evidence>
<name>A0ABW4IE10_9SPHI</name>
<dbReference type="RefSeq" id="WP_379662974.1">
    <property type="nucleotide sequence ID" value="NZ_JBHUDG010000018.1"/>
</dbReference>
<feature type="transmembrane region" description="Helical" evidence="4">
    <location>
        <begin position="292"/>
        <end position="320"/>
    </location>
</feature>
<comment type="similarity">
    <text evidence="1">Belongs to the glycosyltransferase 2 family.</text>
</comment>
<comment type="caution">
    <text evidence="5">The sequence shown here is derived from an EMBL/GenBank/DDBJ whole genome shotgun (WGS) entry which is preliminary data.</text>
</comment>
<evidence type="ECO:0000256" key="2">
    <source>
        <dbReference type="ARBA" id="ARBA00022676"/>
    </source>
</evidence>
<evidence type="ECO:0000256" key="4">
    <source>
        <dbReference type="SAM" id="Phobius"/>
    </source>
</evidence>
<keyword evidence="6" id="KW-1185">Reference proteome</keyword>
<keyword evidence="3 5" id="KW-0808">Transferase</keyword>
<evidence type="ECO:0000313" key="6">
    <source>
        <dbReference type="Proteomes" id="UP001597118"/>
    </source>
</evidence>
<accession>A0ABW4IE10</accession>
<evidence type="ECO:0000256" key="1">
    <source>
        <dbReference type="ARBA" id="ARBA00006739"/>
    </source>
</evidence>
<reference evidence="6" key="1">
    <citation type="journal article" date="2019" name="Int. J. Syst. Evol. Microbiol.">
        <title>The Global Catalogue of Microorganisms (GCM) 10K type strain sequencing project: providing services to taxonomists for standard genome sequencing and annotation.</title>
        <authorList>
            <consortium name="The Broad Institute Genomics Platform"/>
            <consortium name="The Broad Institute Genome Sequencing Center for Infectious Disease"/>
            <person name="Wu L."/>
            <person name="Ma J."/>
        </authorList>
    </citation>
    <scope>NUCLEOTIDE SEQUENCE [LARGE SCALE GENOMIC DNA]</scope>
    <source>
        <strain evidence="6">CCUG 53762</strain>
    </source>
</reference>
<proteinExistence type="inferred from homology"/>
<organism evidence="5 6">
    <name type="scientific">Pseudopedobacter beijingensis</name>
    <dbReference type="NCBI Taxonomy" id="1207056"/>
    <lineage>
        <taxon>Bacteria</taxon>
        <taxon>Pseudomonadati</taxon>
        <taxon>Bacteroidota</taxon>
        <taxon>Sphingobacteriia</taxon>
        <taxon>Sphingobacteriales</taxon>
        <taxon>Sphingobacteriaceae</taxon>
        <taxon>Pseudopedobacter</taxon>
    </lineage>
</organism>
<keyword evidence="2 5" id="KW-0328">Glycosyltransferase</keyword>
<dbReference type="PANTHER" id="PTHR43630">
    <property type="entry name" value="POLY-BETA-1,6-N-ACETYL-D-GLUCOSAMINE SYNTHASE"/>
    <property type="match status" value="1"/>
</dbReference>
<dbReference type="Proteomes" id="UP001597118">
    <property type="component" value="Unassembled WGS sequence"/>
</dbReference>
<protein>
    <submittedName>
        <fullName evidence="5">Glycosyltransferase</fullName>
        <ecNumber evidence="5">2.4.-.-</ecNumber>
    </submittedName>
</protein>
<dbReference type="SUPFAM" id="SSF53448">
    <property type="entry name" value="Nucleotide-diphospho-sugar transferases"/>
    <property type="match status" value="1"/>
</dbReference>
<feature type="transmembrane region" description="Helical" evidence="4">
    <location>
        <begin position="326"/>
        <end position="346"/>
    </location>
</feature>
<keyword evidence="4" id="KW-0812">Transmembrane</keyword>
<sequence>MMEALTWLWNILQIIIGYNLVLPLILFLLWALFPSKRKSVTEPQEKEPDYAIIVTAYQYTDNLKSVVDSITKINYNNYLVYIVADNCNIDNLSFSNEKVILLKPETIIASNTGSHFYAVERFKRPHEYVTIIDSDNLVDEEYINELNHYFRKGYVAVQGVRAAKNLDTTYSCLDAARDIYYHFYDGKILFQLGSSATLAGSGMAFRTDLYQDFLDKNQIKGAGFDKILQHFIVAQDLKIAFSEYAIVYDEKTSQSDQLVKQRARWINTWFKYFKLGFGLIGKGIRNLSLNQFLFGITLLRPPLFIFLILSIMCLLCNLIIGNSTLALVWTTAFFLFIIGFVISLVVSNTDKRIYKSLISIPKFMFFQIISLLKSKNANKHSVSTQHFHNKNIEHLNQ</sequence>
<gene>
    <name evidence="5" type="ORF">ACFSAH_11970</name>
</gene>
<dbReference type="InterPro" id="IPR029044">
    <property type="entry name" value="Nucleotide-diphossugar_trans"/>
</dbReference>
<keyword evidence="4" id="KW-0472">Membrane</keyword>
<keyword evidence="4" id="KW-1133">Transmembrane helix</keyword>